<dbReference type="EMBL" id="JAWDKA010000010">
    <property type="protein sequence ID" value="MDV0442461.1"/>
    <property type="molecule type" value="Genomic_DNA"/>
</dbReference>
<dbReference type="RefSeq" id="WP_338094882.1">
    <property type="nucleotide sequence ID" value="NZ_JAWDKA010000010.1"/>
</dbReference>
<organism evidence="2 3">
    <name type="scientific">Methanorbis furvi</name>
    <dbReference type="NCBI Taxonomy" id="3028299"/>
    <lineage>
        <taxon>Archaea</taxon>
        <taxon>Methanobacteriati</taxon>
        <taxon>Methanobacteriota</taxon>
        <taxon>Stenosarchaea group</taxon>
        <taxon>Methanomicrobia</taxon>
        <taxon>Methanomicrobiales</taxon>
        <taxon>Methanocorpusculaceae</taxon>
        <taxon>Methanorbis</taxon>
    </lineage>
</organism>
<keyword evidence="3" id="KW-1185">Reference proteome</keyword>
<proteinExistence type="predicted"/>
<protein>
    <submittedName>
        <fullName evidence="2">Uncharacterized protein</fullName>
    </submittedName>
</protein>
<sequence length="109" mass="11869">MKTEVLKSIKETEAQCKSMITAAQAEREQILANARLEADNLIAKATNVAEDYKKQRLSDARNVAAAKHAAIVEQGKTDAETTIAAGSKKLPQASSLFVERFKEKLHVSA</sequence>
<feature type="coiled-coil region" evidence="1">
    <location>
        <begin position="9"/>
        <end position="51"/>
    </location>
</feature>
<comment type="caution">
    <text evidence="2">The sequence shown here is derived from an EMBL/GenBank/DDBJ whole genome shotgun (WGS) entry which is preliminary data.</text>
</comment>
<name>A0AAE4SAK2_9EURY</name>
<dbReference type="Proteomes" id="UP001273136">
    <property type="component" value="Unassembled WGS sequence"/>
</dbReference>
<dbReference type="Gene3D" id="1.20.5.2950">
    <property type="match status" value="1"/>
</dbReference>
<reference evidence="2" key="1">
    <citation type="submission" date="2023-06" db="EMBL/GenBank/DDBJ databases">
        <title>Genome sequence of Methancorpusculaceae sp. Ag1.</title>
        <authorList>
            <person name="Protasov E."/>
            <person name="Platt K."/>
            <person name="Poehlein A."/>
            <person name="Daniel R."/>
            <person name="Brune A."/>
        </authorList>
    </citation>
    <scope>NUCLEOTIDE SEQUENCE</scope>
    <source>
        <strain evidence="2">Ag1</strain>
    </source>
</reference>
<dbReference type="AlphaFoldDB" id="A0AAE4SAK2"/>
<evidence type="ECO:0000313" key="3">
    <source>
        <dbReference type="Proteomes" id="UP001273136"/>
    </source>
</evidence>
<keyword evidence="1" id="KW-0175">Coiled coil</keyword>
<gene>
    <name evidence="2" type="ORF">McpAg1_17050</name>
</gene>
<evidence type="ECO:0000313" key="2">
    <source>
        <dbReference type="EMBL" id="MDV0442461.1"/>
    </source>
</evidence>
<accession>A0AAE4SAK2</accession>
<evidence type="ECO:0000256" key="1">
    <source>
        <dbReference type="SAM" id="Coils"/>
    </source>
</evidence>